<dbReference type="InterPro" id="IPR011990">
    <property type="entry name" value="TPR-like_helical_dom_sf"/>
</dbReference>
<keyword evidence="5" id="KW-0998">Cell outer membrane</keyword>
<feature type="domain" description="SusD-like N-terminal" evidence="7">
    <location>
        <begin position="26"/>
        <end position="211"/>
    </location>
</feature>
<dbReference type="InterPro" id="IPR012944">
    <property type="entry name" value="SusD_RagB_dom"/>
</dbReference>
<dbReference type="Pfam" id="PF07980">
    <property type="entry name" value="SusD_RagB"/>
    <property type="match status" value="1"/>
</dbReference>
<dbReference type="Proteomes" id="UP000247973">
    <property type="component" value="Unassembled WGS sequence"/>
</dbReference>
<dbReference type="Pfam" id="PF14322">
    <property type="entry name" value="SusD-like_3"/>
    <property type="match status" value="1"/>
</dbReference>
<evidence type="ECO:0000313" key="8">
    <source>
        <dbReference type="EMBL" id="PXV68760.1"/>
    </source>
</evidence>
<keyword evidence="9" id="KW-1185">Reference proteome</keyword>
<evidence type="ECO:0000256" key="2">
    <source>
        <dbReference type="ARBA" id="ARBA00006275"/>
    </source>
</evidence>
<comment type="subcellular location">
    <subcellularLocation>
        <location evidence="1">Cell outer membrane</location>
    </subcellularLocation>
</comment>
<sequence>MNLKNKIVIIASLLIGIFFVSCNDEFMERYPESEISPKNFFKNPQDLNTYLNGLYGDIITSSYGDQVSDNENSNEDESMYKMMRGDVKPQTEGTWNWEKLRKINFLIENHVTAVGDQTEINHYVGIARLFRAYHYYGKVRTFSDVPWYSKTLQTGDTEELYKTQDSRAVVVDKILEDLAFAVENIQSVGNFSSKTRVTKWAALALQARIALEEGTYRKYHAELELTDHKRFLELARDAAKKIFIENNQFSLYKAKGTLEPYQALFVSLDLSTNPEIIWYEQYKQDLNSFHNVQVMYNNYYGLTRDLMEDYLVINGNTTKTFQQVPGYDKMSVNDIFTNRDPRLGYTFMKPGHIRAGVTIPTKAKFGIGGYVQVKYDPLTYDQISWNKSYTALPLIRLAEVLLVYAEARAELGELTQSDLDITINLLRDRVGMPHMILSNVLSAIDPVQANRYPNVSGTQRGAILEVRRERRIELACEGFRANDIYRWKVGTLMAKESEGIYISGLGYHDITGDGLPDIAVVKTQADADKIPEDDKQKYKLTIYILDGNTFYLSEGDHGYVKITAHKNRFTFQEPKYYYKPISDQDILINSNLVQNKYWK</sequence>
<gene>
    <name evidence="8" type="ORF">CLV62_10123</name>
</gene>
<proteinExistence type="inferred from homology"/>
<dbReference type="AlphaFoldDB" id="A0A2V3PST5"/>
<evidence type="ECO:0000256" key="5">
    <source>
        <dbReference type="ARBA" id="ARBA00023237"/>
    </source>
</evidence>
<feature type="domain" description="RagB/SusD" evidence="6">
    <location>
        <begin position="290"/>
        <end position="598"/>
    </location>
</feature>
<accession>A0A2V3PST5</accession>
<evidence type="ECO:0000256" key="1">
    <source>
        <dbReference type="ARBA" id="ARBA00004442"/>
    </source>
</evidence>
<dbReference type="RefSeq" id="WP_110308754.1">
    <property type="nucleotide sequence ID" value="NZ_QICL01000001.1"/>
</dbReference>
<evidence type="ECO:0000313" key="9">
    <source>
        <dbReference type="Proteomes" id="UP000247973"/>
    </source>
</evidence>
<evidence type="ECO:0000256" key="4">
    <source>
        <dbReference type="ARBA" id="ARBA00023136"/>
    </source>
</evidence>
<comment type="similarity">
    <text evidence="2">Belongs to the SusD family.</text>
</comment>
<keyword evidence="3" id="KW-0732">Signal</keyword>
<name>A0A2V3PST5_9BACT</name>
<comment type="caution">
    <text evidence="8">The sequence shown here is derived from an EMBL/GenBank/DDBJ whole genome shotgun (WGS) entry which is preliminary data.</text>
</comment>
<organism evidence="8 9">
    <name type="scientific">Dysgonomonas alginatilytica</name>
    <dbReference type="NCBI Taxonomy" id="1605892"/>
    <lineage>
        <taxon>Bacteria</taxon>
        <taxon>Pseudomonadati</taxon>
        <taxon>Bacteroidota</taxon>
        <taxon>Bacteroidia</taxon>
        <taxon>Bacteroidales</taxon>
        <taxon>Dysgonomonadaceae</taxon>
        <taxon>Dysgonomonas</taxon>
    </lineage>
</organism>
<dbReference type="InterPro" id="IPR033985">
    <property type="entry name" value="SusD-like_N"/>
</dbReference>
<evidence type="ECO:0000256" key="3">
    <source>
        <dbReference type="ARBA" id="ARBA00022729"/>
    </source>
</evidence>
<evidence type="ECO:0000259" key="6">
    <source>
        <dbReference type="Pfam" id="PF07980"/>
    </source>
</evidence>
<evidence type="ECO:0000259" key="7">
    <source>
        <dbReference type="Pfam" id="PF14322"/>
    </source>
</evidence>
<dbReference type="OrthoDB" id="1031584at2"/>
<dbReference type="SUPFAM" id="SSF48452">
    <property type="entry name" value="TPR-like"/>
    <property type="match status" value="1"/>
</dbReference>
<dbReference type="EMBL" id="QICL01000001">
    <property type="protein sequence ID" value="PXV68760.1"/>
    <property type="molecule type" value="Genomic_DNA"/>
</dbReference>
<dbReference type="PROSITE" id="PS51257">
    <property type="entry name" value="PROKAR_LIPOPROTEIN"/>
    <property type="match status" value="1"/>
</dbReference>
<dbReference type="Gene3D" id="1.25.40.390">
    <property type="match status" value="1"/>
</dbReference>
<dbReference type="GO" id="GO:0009279">
    <property type="term" value="C:cell outer membrane"/>
    <property type="evidence" value="ECO:0007669"/>
    <property type="project" value="UniProtKB-SubCell"/>
</dbReference>
<protein>
    <submittedName>
        <fullName evidence="8">Putative outer membrane starch-binding protein</fullName>
    </submittedName>
</protein>
<reference evidence="8 9" key="1">
    <citation type="submission" date="2018-03" db="EMBL/GenBank/DDBJ databases">
        <title>Genomic Encyclopedia of Archaeal and Bacterial Type Strains, Phase II (KMG-II): from individual species to whole genera.</title>
        <authorList>
            <person name="Goeker M."/>
        </authorList>
    </citation>
    <scope>NUCLEOTIDE SEQUENCE [LARGE SCALE GENOMIC DNA]</scope>
    <source>
        <strain evidence="8 9">DSM 100214</strain>
    </source>
</reference>
<keyword evidence="4" id="KW-0472">Membrane</keyword>